<dbReference type="SUPFAM" id="SSF55154">
    <property type="entry name" value="CYTH-like phosphatases"/>
    <property type="match status" value="1"/>
</dbReference>
<sequence>MNDDVMNWLRRPGLGKYAKIESERRFLLRSLPTQASAPRVIEDRYILSTRLRLRRVEVGSQVVYKFCQKVRPDENTPSTAAITNIYLDEAEYETLCLLPAATLRKTRHVWQVGHHTFVVDEFHGDLTGLILAEIELPEGPYDLSLPAPIGKEVTEDERFTGGYLAHATSDQKASVLAF</sequence>
<dbReference type="SMART" id="SM01118">
    <property type="entry name" value="CYTH"/>
    <property type="match status" value="1"/>
</dbReference>
<dbReference type="Pfam" id="PF01928">
    <property type="entry name" value="CYTH"/>
    <property type="match status" value="1"/>
</dbReference>
<feature type="active site" description="Proton acceptor" evidence="1">
    <location>
        <position position="45"/>
    </location>
</feature>
<evidence type="ECO:0000259" key="2">
    <source>
        <dbReference type="SMART" id="SM01118"/>
    </source>
</evidence>
<evidence type="ECO:0000256" key="1">
    <source>
        <dbReference type="PIRSR" id="PIRSR016487-1"/>
    </source>
</evidence>
<accession>A0A6I3KUA5</accession>
<protein>
    <recommendedName>
        <fullName evidence="2">CYTH domain-containing protein</fullName>
    </recommendedName>
</protein>
<reference evidence="3 4" key="1">
    <citation type="submission" date="2019-11" db="EMBL/GenBank/DDBJ databases">
        <title>Nocardia sp. nov. CT2-14 isolated from soil.</title>
        <authorList>
            <person name="Kanchanasin P."/>
            <person name="Tanasupawat S."/>
            <person name="Yuki M."/>
            <person name="Kudo T."/>
        </authorList>
    </citation>
    <scope>NUCLEOTIDE SEQUENCE [LARGE SCALE GENOMIC DNA]</scope>
    <source>
        <strain evidence="3 4">CT2-14</strain>
    </source>
</reference>
<keyword evidence="4" id="KW-1185">Reference proteome</keyword>
<dbReference type="Proteomes" id="UP000432464">
    <property type="component" value="Unassembled WGS sequence"/>
</dbReference>
<dbReference type="RefSeq" id="WP_154787996.1">
    <property type="nucleotide sequence ID" value="NZ_WMBB01000005.1"/>
</dbReference>
<proteinExistence type="predicted"/>
<dbReference type="PANTHER" id="PTHR40114:SF1">
    <property type="entry name" value="SLR0698 PROTEIN"/>
    <property type="match status" value="1"/>
</dbReference>
<evidence type="ECO:0000313" key="4">
    <source>
        <dbReference type="Proteomes" id="UP000432464"/>
    </source>
</evidence>
<organism evidence="3 4">
    <name type="scientific">Nocardia aurantiaca</name>
    <dbReference type="NCBI Taxonomy" id="2675850"/>
    <lineage>
        <taxon>Bacteria</taxon>
        <taxon>Bacillati</taxon>
        <taxon>Actinomycetota</taxon>
        <taxon>Actinomycetes</taxon>
        <taxon>Mycobacteriales</taxon>
        <taxon>Nocardiaceae</taxon>
        <taxon>Nocardia</taxon>
    </lineage>
</organism>
<dbReference type="Gene3D" id="2.40.320.10">
    <property type="entry name" value="Hypothetical Protein Pfu-838710-001"/>
    <property type="match status" value="1"/>
</dbReference>
<dbReference type="PIRSF" id="PIRSF016487">
    <property type="entry name" value="CYTH_UCP016487"/>
    <property type="match status" value="1"/>
</dbReference>
<dbReference type="EMBL" id="WMBB01000005">
    <property type="protein sequence ID" value="MTE13552.1"/>
    <property type="molecule type" value="Genomic_DNA"/>
</dbReference>
<dbReference type="InterPro" id="IPR023577">
    <property type="entry name" value="CYTH_domain"/>
</dbReference>
<gene>
    <name evidence="3" type="ORF">GLP40_12300</name>
</gene>
<name>A0A6I3KUA5_9NOCA</name>
<dbReference type="AlphaFoldDB" id="A0A6I3KUA5"/>
<evidence type="ECO:0000313" key="3">
    <source>
        <dbReference type="EMBL" id="MTE13552.1"/>
    </source>
</evidence>
<dbReference type="InterPro" id="IPR033469">
    <property type="entry name" value="CYTH-like_dom_sf"/>
</dbReference>
<dbReference type="PANTHER" id="PTHR40114">
    <property type="entry name" value="SLR0698 PROTEIN"/>
    <property type="match status" value="1"/>
</dbReference>
<comment type="caution">
    <text evidence="3">The sequence shown here is derived from an EMBL/GenBank/DDBJ whole genome shotgun (WGS) entry which is preliminary data.</text>
</comment>
<feature type="domain" description="CYTH" evidence="2">
    <location>
        <begin position="19"/>
        <end position="166"/>
    </location>
</feature>
<dbReference type="InterPro" id="IPR012042">
    <property type="entry name" value="NeuTTM/CthTTM-like"/>
</dbReference>